<evidence type="ECO:0000259" key="1">
    <source>
        <dbReference type="PROSITE" id="PS50878"/>
    </source>
</evidence>
<dbReference type="InterPro" id="IPR000477">
    <property type="entry name" value="RT_dom"/>
</dbReference>
<dbReference type="InterPro" id="IPR043502">
    <property type="entry name" value="DNA/RNA_pol_sf"/>
</dbReference>
<dbReference type="Pfam" id="PF00078">
    <property type="entry name" value="RVT_1"/>
    <property type="match status" value="1"/>
</dbReference>
<dbReference type="AlphaFoldDB" id="A0A484NHT9"/>
<reference evidence="2 3" key="1">
    <citation type="submission" date="2018-04" db="EMBL/GenBank/DDBJ databases">
        <authorList>
            <person name="Vogel A."/>
        </authorList>
    </citation>
    <scope>NUCLEOTIDE SEQUENCE [LARGE SCALE GENOMIC DNA]</scope>
</reference>
<dbReference type="OrthoDB" id="768353at2759"/>
<dbReference type="PANTHER" id="PTHR46238">
    <property type="entry name" value="REVERSE TRANSCRIPTASE DOMAIN-CONTAINING PROTEIN"/>
    <property type="match status" value="1"/>
</dbReference>
<proteinExistence type="predicted"/>
<feature type="domain" description="Reverse transcriptase" evidence="1">
    <location>
        <begin position="1"/>
        <end position="195"/>
    </location>
</feature>
<dbReference type="PANTHER" id="PTHR46238:SF8">
    <property type="entry name" value="ENDONUCLEASE_EXONUCLEASE_PHOSPHATASE DOMAIN-CONTAINING PROTEIN"/>
    <property type="match status" value="1"/>
</dbReference>
<gene>
    <name evidence="2" type="ORF">CCAM_LOCUS41732</name>
</gene>
<dbReference type="PROSITE" id="PS50878">
    <property type="entry name" value="RT_POL"/>
    <property type="match status" value="1"/>
</dbReference>
<sequence>MSGRLTTEAIHLVQRLMEEYKATKKDLHMAFIDLKKAYDRVPREIMWRCLEFKGVPVAYIHVGRDMFDVSKTMVKTVGGDYAPFPVEVGLHKGSATSPFLFALVMDVITENVQGEVSWCMLFANDIVLIDETCAGLKDKLELWRQALESRGFRLSRTRTKYLECCFSVWVTNSEVIIDSHPMPKRDKFRYLGSIIQADEEMDWDVVHRIGAAWAKWKLASGVLCDKKISSSLKGKFYRSKVTLAMLYGAEYWAVKKAHVHQLHATEIQMSSWMCGQTRLDMIRNEVIQRRVGVAPVENKLRETRLRWFGHVKRPGVQRCESLQ</sequence>
<evidence type="ECO:0000313" key="3">
    <source>
        <dbReference type="Proteomes" id="UP000595140"/>
    </source>
</evidence>
<keyword evidence="3" id="KW-1185">Reference proteome</keyword>
<dbReference type="EMBL" id="OOIL02006673">
    <property type="protein sequence ID" value="VFQ99956.1"/>
    <property type="molecule type" value="Genomic_DNA"/>
</dbReference>
<dbReference type="Proteomes" id="UP000595140">
    <property type="component" value="Unassembled WGS sequence"/>
</dbReference>
<dbReference type="SUPFAM" id="SSF56672">
    <property type="entry name" value="DNA/RNA polymerases"/>
    <property type="match status" value="1"/>
</dbReference>
<dbReference type="Gene3D" id="3.30.70.270">
    <property type="match status" value="1"/>
</dbReference>
<protein>
    <recommendedName>
        <fullName evidence="1">Reverse transcriptase domain-containing protein</fullName>
    </recommendedName>
</protein>
<organism evidence="2 3">
    <name type="scientific">Cuscuta campestris</name>
    <dbReference type="NCBI Taxonomy" id="132261"/>
    <lineage>
        <taxon>Eukaryota</taxon>
        <taxon>Viridiplantae</taxon>
        <taxon>Streptophyta</taxon>
        <taxon>Embryophyta</taxon>
        <taxon>Tracheophyta</taxon>
        <taxon>Spermatophyta</taxon>
        <taxon>Magnoliopsida</taxon>
        <taxon>eudicotyledons</taxon>
        <taxon>Gunneridae</taxon>
        <taxon>Pentapetalae</taxon>
        <taxon>asterids</taxon>
        <taxon>lamiids</taxon>
        <taxon>Solanales</taxon>
        <taxon>Convolvulaceae</taxon>
        <taxon>Cuscuteae</taxon>
        <taxon>Cuscuta</taxon>
        <taxon>Cuscuta subgen. Grammica</taxon>
        <taxon>Cuscuta sect. Cleistogrammica</taxon>
    </lineage>
</organism>
<accession>A0A484NHT9</accession>
<evidence type="ECO:0000313" key="2">
    <source>
        <dbReference type="EMBL" id="VFQ99956.1"/>
    </source>
</evidence>
<name>A0A484NHT9_9ASTE</name>
<dbReference type="InterPro" id="IPR043128">
    <property type="entry name" value="Rev_trsase/Diguanyl_cyclase"/>
</dbReference>